<keyword evidence="1" id="KW-0812">Transmembrane</keyword>
<evidence type="ECO:0000313" key="2">
    <source>
        <dbReference type="EMBL" id="AHG92349.1"/>
    </source>
</evidence>
<gene>
    <name evidence="2" type="ORF">J421_4814</name>
</gene>
<dbReference type="HOGENOM" id="CLU_094110_0_0_0"/>
<dbReference type="OrthoDB" id="5984490at2"/>
<feature type="transmembrane region" description="Helical" evidence="1">
    <location>
        <begin position="110"/>
        <end position="128"/>
    </location>
</feature>
<feature type="transmembrane region" description="Helical" evidence="1">
    <location>
        <begin position="80"/>
        <end position="98"/>
    </location>
</feature>
<feature type="transmembrane region" description="Helical" evidence="1">
    <location>
        <begin position="140"/>
        <end position="159"/>
    </location>
</feature>
<keyword evidence="1" id="KW-0472">Membrane</keyword>
<reference evidence="2 3" key="1">
    <citation type="journal article" date="2014" name="Genome Announc.">
        <title>Genome Sequence and Methylome of Soil Bacterium Gemmatirosa kalamazoonensis KBS708T, a Member of the Rarely Cultivated Gemmatimonadetes Phylum.</title>
        <authorList>
            <person name="Debruyn J.M."/>
            <person name="Radosevich M."/>
            <person name="Wommack K.E."/>
            <person name="Polson S.W."/>
            <person name="Hauser L.J."/>
            <person name="Fawaz M.N."/>
            <person name="Korlach J."/>
            <person name="Tsai Y.C."/>
        </authorList>
    </citation>
    <scope>NUCLEOTIDE SEQUENCE [LARGE SCALE GENOMIC DNA]</scope>
    <source>
        <strain evidence="2 3">KBS708</strain>
        <plasmid evidence="3">Plasmid 1</plasmid>
    </source>
</reference>
<protein>
    <recommendedName>
        <fullName evidence="4">DUF2306 domain-containing protein</fullName>
    </recommendedName>
</protein>
<feature type="transmembrane region" description="Helical" evidence="1">
    <location>
        <begin position="56"/>
        <end position="74"/>
    </location>
</feature>
<accession>W0RMT0</accession>
<evidence type="ECO:0000313" key="3">
    <source>
        <dbReference type="Proteomes" id="UP000019151"/>
    </source>
</evidence>
<organism evidence="2 3">
    <name type="scientific">Gemmatirosa kalamazoonensis</name>
    <dbReference type="NCBI Taxonomy" id="861299"/>
    <lineage>
        <taxon>Bacteria</taxon>
        <taxon>Pseudomonadati</taxon>
        <taxon>Gemmatimonadota</taxon>
        <taxon>Gemmatimonadia</taxon>
        <taxon>Gemmatimonadales</taxon>
        <taxon>Gemmatimonadaceae</taxon>
        <taxon>Gemmatirosa</taxon>
    </lineage>
</organism>
<dbReference type="EMBL" id="CP007129">
    <property type="protein sequence ID" value="AHG92349.1"/>
    <property type="molecule type" value="Genomic_DNA"/>
</dbReference>
<geneLocation type="plasmid" evidence="2 3">
    <name>1</name>
</geneLocation>
<dbReference type="RefSeq" id="WP_025413693.1">
    <property type="nucleotide sequence ID" value="NZ_CP007129.1"/>
</dbReference>
<proteinExistence type="predicted"/>
<feature type="transmembrane region" description="Helical" evidence="1">
    <location>
        <begin position="179"/>
        <end position="196"/>
    </location>
</feature>
<sequence length="247" mass="26266">MMAVLAGPRVTLGSGGWSVQAPLLLHVTAGMVAIVTGYVALYAAKGAGLHRRSGTLFVYAMLAMALVGAAIAAYEGKIGSVNGGLLTAYMVTTALLTVRPPTVASRRVELGGMLVAFATGAANLSRGFDAAAHGLRARDGVPVRVFFIFGAIALACGIADARMLRRGGVRGTARLIRHLWRIALFIAAGSFFLGQAKVIPKPLRVPELLAVPALLPLVVMLWWLWRVRVRRWIPRLRPARVVEAPVT</sequence>
<feature type="transmembrane region" description="Helical" evidence="1">
    <location>
        <begin position="23"/>
        <end position="44"/>
    </location>
</feature>
<keyword evidence="3" id="KW-1185">Reference proteome</keyword>
<keyword evidence="2" id="KW-0614">Plasmid</keyword>
<feature type="transmembrane region" description="Helical" evidence="1">
    <location>
        <begin position="208"/>
        <end position="225"/>
    </location>
</feature>
<dbReference type="InParanoid" id="W0RMT0"/>
<dbReference type="KEGG" id="gba:J421_4814"/>
<name>W0RMT0_9BACT</name>
<evidence type="ECO:0000256" key="1">
    <source>
        <dbReference type="SAM" id="Phobius"/>
    </source>
</evidence>
<dbReference type="AlphaFoldDB" id="W0RMT0"/>
<dbReference type="Proteomes" id="UP000019151">
    <property type="component" value="Plasmid 1"/>
</dbReference>
<keyword evidence="1" id="KW-1133">Transmembrane helix</keyword>
<evidence type="ECO:0008006" key="4">
    <source>
        <dbReference type="Google" id="ProtNLM"/>
    </source>
</evidence>